<accession>A0A9K3GM41</accession>
<name>A0A9K3GM41_9EUKA</name>
<protein>
    <recommendedName>
        <fullName evidence="3">Ig-like domain-containing protein</fullName>
    </recommendedName>
</protein>
<keyword evidence="5" id="KW-1185">Reference proteome</keyword>
<evidence type="ECO:0000256" key="1">
    <source>
        <dbReference type="SAM" id="MobiDB-lite"/>
    </source>
</evidence>
<dbReference type="AlphaFoldDB" id="A0A9K3GM41"/>
<feature type="region of interest" description="Disordered" evidence="1">
    <location>
        <begin position="133"/>
        <end position="199"/>
    </location>
</feature>
<evidence type="ECO:0000313" key="5">
    <source>
        <dbReference type="Proteomes" id="UP000265618"/>
    </source>
</evidence>
<keyword evidence="2" id="KW-0472">Membrane</keyword>
<proteinExistence type="predicted"/>
<keyword evidence="2" id="KW-0812">Transmembrane</keyword>
<reference evidence="4 5" key="1">
    <citation type="journal article" date="2018" name="PLoS ONE">
        <title>The draft genome of Kipferlia bialata reveals reductive genome evolution in fornicate parasites.</title>
        <authorList>
            <person name="Tanifuji G."/>
            <person name="Takabayashi S."/>
            <person name="Kume K."/>
            <person name="Takagi M."/>
            <person name="Nakayama T."/>
            <person name="Kamikawa R."/>
            <person name="Inagaki Y."/>
            <person name="Hashimoto T."/>
        </authorList>
    </citation>
    <scope>NUCLEOTIDE SEQUENCE [LARGE SCALE GENOMIC DNA]</scope>
    <source>
        <strain evidence="4">NY0173</strain>
    </source>
</reference>
<gene>
    <name evidence="4" type="ORF">KIPB_010108</name>
</gene>
<feature type="domain" description="Ig-like" evidence="3">
    <location>
        <begin position="11"/>
        <end position="96"/>
    </location>
</feature>
<evidence type="ECO:0000256" key="2">
    <source>
        <dbReference type="SAM" id="Phobius"/>
    </source>
</evidence>
<evidence type="ECO:0000259" key="3">
    <source>
        <dbReference type="PROSITE" id="PS50835"/>
    </source>
</evidence>
<evidence type="ECO:0000313" key="4">
    <source>
        <dbReference type="EMBL" id="GIQ87957.1"/>
    </source>
</evidence>
<sequence length="370" mass="39445">MEGVSIRDTAPEQSILELVQAVDGTIVSVLASCTRVGVDVLEEGAIAWESTGAKGSFHLVSDGTYISVVVLRPDGASFTCLLDPEQAARSSTRDLKNHASNDRTRPKYSFRFACESDRDSVYELIRAALPHPSESASDVSATLPPVTDSVVGGDSLYPLPQTPDNAERGVEGTKARQHPINESPPPTPAKRSTARSLPRLPVQVMPLADDFSGKTIPSLDPLADLVSPKGRKTKSRATRSRLGLKSKGRNRRLPGLSRPVTLRMIALTVALSICFSLLGGAVVTWFLLSHAGTVSAKVLDAVDITAAEIVTGGIVADRVQTREIETDTLVSSSGCRGTGCVHPQQLPFLIRHLRGRVWGGVPTGYGVWPG</sequence>
<feature type="transmembrane region" description="Helical" evidence="2">
    <location>
        <begin position="260"/>
        <end position="288"/>
    </location>
</feature>
<dbReference type="InterPro" id="IPR007110">
    <property type="entry name" value="Ig-like_dom"/>
</dbReference>
<keyword evidence="2" id="KW-1133">Transmembrane helix</keyword>
<comment type="caution">
    <text evidence="4">The sequence shown here is derived from an EMBL/GenBank/DDBJ whole genome shotgun (WGS) entry which is preliminary data.</text>
</comment>
<dbReference type="EMBL" id="BDIP01003643">
    <property type="protein sequence ID" value="GIQ87957.1"/>
    <property type="molecule type" value="Genomic_DNA"/>
</dbReference>
<dbReference type="Proteomes" id="UP000265618">
    <property type="component" value="Unassembled WGS sequence"/>
</dbReference>
<feature type="compositionally biased region" description="Basic and acidic residues" evidence="1">
    <location>
        <begin position="165"/>
        <end position="174"/>
    </location>
</feature>
<organism evidence="4 5">
    <name type="scientific">Kipferlia bialata</name>
    <dbReference type="NCBI Taxonomy" id="797122"/>
    <lineage>
        <taxon>Eukaryota</taxon>
        <taxon>Metamonada</taxon>
        <taxon>Carpediemonas-like organisms</taxon>
        <taxon>Kipferlia</taxon>
    </lineage>
</organism>
<dbReference type="PROSITE" id="PS50835">
    <property type="entry name" value="IG_LIKE"/>
    <property type="match status" value="1"/>
</dbReference>